<dbReference type="SUPFAM" id="SSF54695">
    <property type="entry name" value="POZ domain"/>
    <property type="match status" value="2"/>
</dbReference>
<comment type="caution">
    <text evidence="2">The sequence shown here is derived from an EMBL/GenBank/DDBJ whole genome shotgun (WGS) entry which is preliminary data.</text>
</comment>
<sequence>MFTLPGGPGAAAEGSCDGSPLVLEYYCAAEFRMVLKWMYSRPLALNVNPRATARLNEFSRARHRLAGRPDLRAGDNFQERSTMVGNLAGPVRKDVKYYHEDGDLVVRVESTLFNIHRFLLRGSAVFKSMFSLPVGPEQLPDGLCDEFPLVLEGHTAQEFRAILKWMYSPPLELNIDCLPVSAIADVVPLAAFGHKYELEMWRTWALAFLNLCVTQKKSLVPIHFSLLHALYEKINDTPKREMIMRLWVKSLAKCFSTQSDIIAAIDAAETHGEKDHLATLYVLYIQRFCPTSSATLLKPAALKIDAGGGLAKFHVQRILTGHMSLALGWSSWRVSPGIKLPSPPSSASWAISDASFKSAWIKAAEAAESAHPDTVDVPQRISVMKRLLTESMRELTRTPNSRHQALYDAFSPSSSAYIADVSQTYSYLSFIQTGMEIEGPADQFSRDSKHYHDDGDLVIRAELTLFNVHRFIFRDSAIFRSMFTLPVGPGAAAEGSCDGAPLVLEGYSADEFRMVLKWMYSRPLALNVNTLPSDVIADVIPLAAFAHKYELDAWREWSLSVIDYRLKPARKKDSGKLPLSRLHTLFERMDDSPRRSKIMNMWIGSLQEKTSVPSCVEAISAAERVGDKESLVRLYMIFIRQSCVEPQTMLINPKPLRIDQVGLDPIHVQRILMGYMSLALGWSAWRAKPPNNLPFPGGKRWSLTNGVARDLWLSAAEKAEKAYSAVVDVPQRLAMMADEFGRNCILTMNPFATAENSSLTQYPNDLHAFFEAFKLLHHFFPE</sequence>
<dbReference type="CDD" id="cd18186">
    <property type="entry name" value="BTB_POZ_ZBTB_KLHL-like"/>
    <property type="match status" value="2"/>
</dbReference>
<dbReference type="PROSITE" id="PS50097">
    <property type="entry name" value="BTB"/>
    <property type="match status" value="2"/>
</dbReference>
<keyword evidence="3" id="KW-1185">Reference proteome</keyword>
<organism evidence="2 3">
    <name type="scientific">Mycena citricolor</name>
    <dbReference type="NCBI Taxonomy" id="2018698"/>
    <lineage>
        <taxon>Eukaryota</taxon>
        <taxon>Fungi</taxon>
        <taxon>Dikarya</taxon>
        <taxon>Basidiomycota</taxon>
        <taxon>Agaricomycotina</taxon>
        <taxon>Agaricomycetes</taxon>
        <taxon>Agaricomycetidae</taxon>
        <taxon>Agaricales</taxon>
        <taxon>Marasmiineae</taxon>
        <taxon>Mycenaceae</taxon>
        <taxon>Mycena</taxon>
    </lineage>
</organism>
<name>A0AAD2HEG4_9AGAR</name>
<dbReference type="Proteomes" id="UP001295794">
    <property type="component" value="Unassembled WGS sequence"/>
</dbReference>
<reference evidence="2" key="1">
    <citation type="submission" date="2023-11" db="EMBL/GenBank/DDBJ databases">
        <authorList>
            <person name="De Vega J J."/>
            <person name="De Vega J J."/>
        </authorList>
    </citation>
    <scope>NUCLEOTIDE SEQUENCE</scope>
</reference>
<dbReference type="Gene3D" id="3.30.710.10">
    <property type="entry name" value="Potassium Channel Kv1.1, Chain A"/>
    <property type="match status" value="2"/>
</dbReference>
<dbReference type="AlphaFoldDB" id="A0AAD2HEG4"/>
<dbReference type="SMART" id="SM00225">
    <property type="entry name" value="BTB"/>
    <property type="match status" value="2"/>
</dbReference>
<evidence type="ECO:0000259" key="1">
    <source>
        <dbReference type="PROSITE" id="PS50097"/>
    </source>
</evidence>
<dbReference type="InterPro" id="IPR000210">
    <property type="entry name" value="BTB/POZ_dom"/>
</dbReference>
<gene>
    <name evidence="2" type="ORF">MYCIT1_LOCUS19945</name>
</gene>
<feature type="domain" description="BTB" evidence="1">
    <location>
        <begin position="455"/>
        <end position="528"/>
    </location>
</feature>
<evidence type="ECO:0000313" key="2">
    <source>
        <dbReference type="EMBL" id="CAK5273438.1"/>
    </source>
</evidence>
<evidence type="ECO:0000313" key="3">
    <source>
        <dbReference type="Proteomes" id="UP001295794"/>
    </source>
</evidence>
<feature type="domain" description="BTB" evidence="1">
    <location>
        <begin position="102"/>
        <end position="175"/>
    </location>
</feature>
<accession>A0AAD2HEG4</accession>
<dbReference type="EMBL" id="CAVNYO010000397">
    <property type="protein sequence ID" value="CAK5273438.1"/>
    <property type="molecule type" value="Genomic_DNA"/>
</dbReference>
<dbReference type="Pfam" id="PF00651">
    <property type="entry name" value="BTB"/>
    <property type="match status" value="1"/>
</dbReference>
<protein>
    <recommendedName>
        <fullName evidence="1">BTB domain-containing protein</fullName>
    </recommendedName>
</protein>
<dbReference type="InterPro" id="IPR011333">
    <property type="entry name" value="SKP1/BTB/POZ_sf"/>
</dbReference>
<proteinExistence type="predicted"/>